<dbReference type="AlphaFoldDB" id="A0AAE2ZPG4"/>
<dbReference type="Gene3D" id="3.40.50.300">
    <property type="entry name" value="P-loop containing nucleotide triphosphate hydrolases"/>
    <property type="match status" value="1"/>
</dbReference>
<dbReference type="GO" id="GO:0015697">
    <property type="term" value="P:quaternary ammonium group transport"/>
    <property type="evidence" value="ECO:0007669"/>
    <property type="project" value="UniProtKB-ARBA"/>
</dbReference>
<protein>
    <submittedName>
        <fullName evidence="7">ABC transporter ATP-binding protein</fullName>
    </submittedName>
</protein>
<proteinExistence type="inferred from homology"/>
<dbReference type="PANTHER" id="PTHR42781">
    <property type="entry name" value="SPERMIDINE/PUTRESCINE IMPORT ATP-BINDING PROTEIN POTA"/>
    <property type="match status" value="1"/>
</dbReference>
<dbReference type="SUPFAM" id="SSF50331">
    <property type="entry name" value="MOP-like"/>
    <property type="match status" value="1"/>
</dbReference>
<reference evidence="7" key="1">
    <citation type="submission" date="2021-08" db="EMBL/GenBank/DDBJ databases">
        <title>Hoeflea bacterium WL0058 sp. nov., isolated from the sediment.</title>
        <authorList>
            <person name="Wang L."/>
            <person name="Zhang D."/>
        </authorList>
    </citation>
    <scope>NUCLEOTIDE SEQUENCE</scope>
    <source>
        <strain evidence="7">WL0058</strain>
    </source>
</reference>
<evidence type="ECO:0000256" key="3">
    <source>
        <dbReference type="ARBA" id="ARBA00022741"/>
    </source>
</evidence>
<evidence type="ECO:0000313" key="8">
    <source>
        <dbReference type="Proteomes" id="UP001196509"/>
    </source>
</evidence>
<dbReference type="InterPro" id="IPR003439">
    <property type="entry name" value="ABC_transporter-like_ATP-bd"/>
</dbReference>
<dbReference type="Gene3D" id="2.40.50.100">
    <property type="match status" value="1"/>
</dbReference>
<keyword evidence="3" id="KW-0547">Nucleotide-binding</keyword>
<sequence>MTELQSPLDHQRTSPPSSGVSGISICGVTKNFGSLSVLEDVSLEIEPGSFVALLGPSGCGKTTLLRIVAGLEHPSDGVIRIGNETVVDTAKRIDVPSNKRRLGMVFQSYALWPHMTVEQNIAYPLRKQGVPRSEWPARVASAIASVGLPALLDRRPSQLSGGQQQRVAIARAIAARPRVLLLDEPLSNLDASLRDQLRRELRMIHDREGITTILVTHDQEEAAMLADLVAVVRDGGIVQVGSPSDILDRPADQQVASFVGYGNFLSATVLESAKGRIELVLSDGQKLALDHAGEHMPAGKAVVIGSRSHELGVSTGAPESGDISGVRGVLEATTALGRWRERRVAIGDDRLVIRELAEDDATMEPGQTIWVTMSTTAPVLRR</sequence>
<dbReference type="GO" id="GO:0016887">
    <property type="term" value="F:ATP hydrolysis activity"/>
    <property type="evidence" value="ECO:0007669"/>
    <property type="project" value="InterPro"/>
</dbReference>
<comment type="similarity">
    <text evidence="1">Belongs to the ABC transporter superfamily.</text>
</comment>
<dbReference type="EMBL" id="JAICBX010000002">
    <property type="protein sequence ID" value="MBW8638461.1"/>
    <property type="molecule type" value="Genomic_DNA"/>
</dbReference>
<evidence type="ECO:0000256" key="4">
    <source>
        <dbReference type="ARBA" id="ARBA00022840"/>
    </source>
</evidence>
<dbReference type="InterPro" id="IPR003593">
    <property type="entry name" value="AAA+_ATPase"/>
</dbReference>
<gene>
    <name evidence="7" type="ORF">K1W69_14790</name>
</gene>
<feature type="region of interest" description="Disordered" evidence="5">
    <location>
        <begin position="1"/>
        <end position="20"/>
    </location>
</feature>
<dbReference type="FunFam" id="3.40.50.300:FF:000425">
    <property type="entry name" value="Probable ABC transporter, ATP-binding subunit"/>
    <property type="match status" value="1"/>
</dbReference>
<evidence type="ECO:0000259" key="6">
    <source>
        <dbReference type="PROSITE" id="PS50893"/>
    </source>
</evidence>
<dbReference type="PROSITE" id="PS50893">
    <property type="entry name" value="ABC_TRANSPORTER_2"/>
    <property type="match status" value="1"/>
</dbReference>
<dbReference type="Proteomes" id="UP001196509">
    <property type="component" value="Unassembled WGS sequence"/>
</dbReference>
<dbReference type="InterPro" id="IPR017871">
    <property type="entry name" value="ABC_transporter-like_CS"/>
</dbReference>
<organism evidence="7 8">
    <name type="scientific">Flavimaribacter sediminis</name>
    <dbReference type="NCBI Taxonomy" id="2865987"/>
    <lineage>
        <taxon>Bacteria</taxon>
        <taxon>Pseudomonadati</taxon>
        <taxon>Pseudomonadota</taxon>
        <taxon>Alphaproteobacteria</taxon>
        <taxon>Hyphomicrobiales</taxon>
        <taxon>Rhizobiaceae</taxon>
        <taxon>Flavimaribacter</taxon>
    </lineage>
</organism>
<comment type="caution">
    <text evidence="7">The sequence shown here is derived from an EMBL/GenBank/DDBJ whole genome shotgun (WGS) entry which is preliminary data.</text>
</comment>
<dbReference type="Pfam" id="PF00005">
    <property type="entry name" value="ABC_tran"/>
    <property type="match status" value="1"/>
</dbReference>
<accession>A0AAE2ZPG4</accession>
<keyword evidence="4 7" id="KW-0067">ATP-binding</keyword>
<dbReference type="InterPro" id="IPR050093">
    <property type="entry name" value="ABC_SmlMolc_Importer"/>
</dbReference>
<evidence type="ECO:0000256" key="5">
    <source>
        <dbReference type="SAM" id="MobiDB-lite"/>
    </source>
</evidence>
<dbReference type="RefSeq" id="WP_220229080.1">
    <property type="nucleotide sequence ID" value="NZ_JAICBX010000002.1"/>
</dbReference>
<evidence type="ECO:0000256" key="1">
    <source>
        <dbReference type="ARBA" id="ARBA00005417"/>
    </source>
</evidence>
<dbReference type="InterPro" id="IPR027417">
    <property type="entry name" value="P-loop_NTPase"/>
</dbReference>
<dbReference type="SMART" id="SM00382">
    <property type="entry name" value="AAA"/>
    <property type="match status" value="1"/>
</dbReference>
<dbReference type="PROSITE" id="PS00211">
    <property type="entry name" value="ABC_TRANSPORTER_1"/>
    <property type="match status" value="1"/>
</dbReference>
<dbReference type="PANTHER" id="PTHR42781:SF4">
    <property type="entry name" value="SPERMIDINE_PUTRESCINE IMPORT ATP-BINDING PROTEIN POTA"/>
    <property type="match status" value="1"/>
</dbReference>
<keyword evidence="2" id="KW-0813">Transport</keyword>
<keyword evidence="8" id="KW-1185">Reference proteome</keyword>
<dbReference type="InterPro" id="IPR008995">
    <property type="entry name" value="Mo/tungstate-bd_C_term_dom"/>
</dbReference>
<evidence type="ECO:0000313" key="7">
    <source>
        <dbReference type="EMBL" id="MBW8638461.1"/>
    </source>
</evidence>
<name>A0AAE2ZPG4_9HYPH</name>
<dbReference type="SUPFAM" id="SSF52540">
    <property type="entry name" value="P-loop containing nucleoside triphosphate hydrolases"/>
    <property type="match status" value="1"/>
</dbReference>
<dbReference type="GO" id="GO:0005524">
    <property type="term" value="F:ATP binding"/>
    <property type="evidence" value="ECO:0007669"/>
    <property type="project" value="UniProtKB-KW"/>
</dbReference>
<feature type="domain" description="ABC transporter" evidence="6">
    <location>
        <begin position="23"/>
        <end position="259"/>
    </location>
</feature>
<evidence type="ECO:0000256" key="2">
    <source>
        <dbReference type="ARBA" id="ARBA00022448"/>
    </source>
</evidence>